<evidence type="ECO:0000313" key="1">
    <source>
        <dbReference type="EMBL" id="KAF9647914.1"/>
    </source>
</evidence>
<reference evidence="1" key="2">
    <citation type="journal article" date="2020" name="Nat. Commun.">
        <title>Large-scale genome sequencing of mycorrhizal fungi provides insights into the early evolution of symbiotic traits.</title>
        <authorList>
            <person name="Miyauchi S."/>
            <person name="Kiss E."/>
            <person name="Kuo A."/>
            <person name="Drula E."/>
            <person name="Kohler A."/>
            <person name="Sanchez-Garcia M."/>
            <person name="Morin E."/>
            <person name="Andreopoulos B."/>
            <person name="Barry K.W."/>
            <person name="Bonito G."/>
            <person name="Buee M."/>
            <person name="Carver A."/>
            <person name="Chen C."/>
            <person name="Cichocki N."/>
            <person name="Clum A."/>
            <person name="Culley D."/>
            <person name="Crous P.W."/>
            <person name="Fauchery L."/>
            <person name="Girlanda M."/>
            <person name="Hayes R.D."/>
            <person name="Keri Z."/>
            <person name="LaButti K."/>
            <person name="Lipzen A."/>
            <person name="Lombard V."/>
            <person name="Magnuson J."/>
            <person name="Maillard F."/>
            <person name="Murat C."/>
            <person name="Nolan M."/>
            <person name="Ohm R.A."/>
            <person name="Pangilinan J."/>
            <person name="Pereira M.F."/>
            <person name="Perotto S."/>
            <person name="Peter M."/>
            <person name="Pfister S."/>
            <person name="Riley R."/>
            <person name="Sitrit Y."/>
            <person name="Stielow J.B."/>
            <person name="Szollosi G."/>
            <person name="Zifcakova L."/>
            <person name="Stursova M."/>
            <person name="Spatafora J.W."/>
            <person name="Tedersoo L."/>
            <person name="Vaario L.M."/>
            <person name="Yamada A."/>
            <person name="Yan M."/>
            <person name="Wang P."/>
            <person name="Xu J."/>
            <person name="Bruns T."/>
            <person name="Baldrian P."/>
            <person name="Vilgalys R."/>
            <person name="Dunand C."/>
            <person name="Henrissat B."/>
            <person name="Grigoriev I.V."/>
            <person name="Hibbett D."/>
            <person name="Nagy L.G."/>
            <person name="Martin F.M."/>
        </authorList>
    </citation>
    <scope>NUCLEOTIDE SEQUENCE</scope>
    <source>
        <strain evidence="1">P2</strain>
    </source>
</reference>
<sequence>MSQHQDLTTSPRSMNLRVVHNQPFVSHGVIVRVHVDLTSIYRISPMGPKAYSDAHLGGSPLETPPPLSIAEHEQPAVTDQRVSVATFHISEKGHPAPRSLSGHLRTACQIAFAVVRSTVFPDREHGQGIQPTGGQKKHPRQEEEPPTKIRLLLMFLLLELIIA</sequence>
<gene>
    <name evidence="1" type="ORF">BDM02DRAFT_2472272</name>
</gene>
<dbReference type="EMBL" id="MU118023">
    <property type="protein sequence ID" value="KAF9647914.1"/>
    <property type="molecule type" value="Genomic_DNA"/>
</dbReference>
<evidence type="ECO:0000313" key="2">
    <source>
        <dbReference type="Proteomes" id="UP000886501"/>
    </source>
</evidence>
<comment type="caution">
    <text evidence="1">The sequence shown here is derived from an EMBL/GenBank/DDBJ whole genome shotgun (WGS) entry which is preliminary data.</text>
</comment>
<dbReference type="Proteomes" id="UP000886501">
    <property type="component" value="Unassembled WGS sequence"/>
</dbReference>
<keyword evidence="2" id="KW-1185">Reference proteome</keyword>
<proteinExistence type="predicted"/>
<protein>
    <submittedName>
        <fullName evidence="1">Uncharacterized protein</fullName>
    </submittedName>
</protein>
<name>A0ACB6ZEA8_THEGA</name>
<organism evidence="1 2">
    <name type="scientific">Thelephora ganbajun</name>
    <name type="common">Ganba fungus</name>
    <dbReference type="NCBI Taxonomy" id="370292"/>
    <lineage>
        <taxon>Eukaryota</taxon>
        <taxon>Fungi</taxon>
        <taxon>Dikarya</taxon>
        <taxon>Basidiomycota</taxon>
        <taxon>Agaricomycotina</taxon>
        <taxon>Agaricomycetes</taxon>
        <taxon>Thelephorales</taxon>
        <taxon>Thelephoraceae</taxon>
        <taxon>Thelephora</taxon>
    </lineage>
</organism>
<reference evidence="1" key="1">
    <citation type="submission" date="2019-10" db="EMBL/GenBank/DDBJ databases">
        <authorList>
            <consortium name="DOE Joint Genome Institute"/>
            <person name="Kuo A."/>
            <person name="Miyauchi S."/>
            <person name="Kiss E."/>
            <person name="Drula E."/>
            <person name="Kohler A."/>
            <person name="Sanchez-Garcia M."/>
            <person name="Andreopoulos B."/>
            <person name="Barry K.W."/>
            <person name="Bonito G."/>
            <person name="Buee M."/>
            <person name="Carver A."/>
            <person name="Chen C."/>
            <person name="Cichocki N."/>
            <person name="Clum A."/>
            <person name="Culley D."/>
            <person name="Crous P.W."/>
            <person name="Fauchery L."/>
            <person name="Girlanda M."/>
            <person name="Hayes R."/>
            <person name="Keri Z."/>
            <person name="Labutti K."/>
            <person name="Lipzen A."/>
            <person name="Lombard V."/>
            <person name="Magnuson J."/>
            <person name="Maillard F."/>
            <person name="Morin E."/>
            <person name="Murat C."/>
            <person name="Nolan M."/>
            <person name="Ohm R."/>
            <person name="Pangilinan J."/>
            <person name="Pereira M."/>
            <person name="Perotto S."/>
            <person name="Peter M."/>
            <person name="Riley R."/>
            <person name="Sitrit Y."/>
            <person name="Stielow B."/>
            <person name="Szollosi G."/>
            <person name="Zifcakova L."/>
            <person name="Stursova M."/>
            <person name="Spatafora J.W."/>
            <person name="Tedersoo L."/>
            <person name="Vaario L.-M."/>
            <person name="Yamada A."/>
            <person name="Yan M."/>
            <person name="Wang P."/>
            <person name="Xu J."/>
            <person name="Bruns T."/>
            <person name="Baldrian P."/>
            <person name="Vilgalys R."/>
            <person name="Henrissat B."/>
            <person name="Grigoriev I.V."/>
            <person name="Hibbett D."/>
            <person name="Nagy L.G."/>
            <person name="Martin F.M."/>
        </authorList>
    </citation>
    <scope>NUCLEOTIDE SEQUENCE</scope>
    <source>
        <strain evidence="1">P2</strain>
    </source>
</reference>
<accession>A0ACB6ZEA8</accession>